<dbReference type="Gene3D" id="3.30.2400.10">
    <property type="entry name" value="Major capsid protein gp5"/>
    <property type="match status" value="1"/>
</dbReference>
<feature type="compositionally biased region" description="Basic and acidic residues" evidence="2">
    <location>
        <begin position="50"/>
        <end position="67"/>
    </location>
</feature>
<dbReference type="AlphaFoldDB" id="A0AAE6P196"/>
<feature type="domain" description="Phage capsid-like C-terminal" evidence="3">
    <location>
        <begin position="126"/>
        <end position="387"/>
    </location>
</feature>
<accession>A0AAE6P196</accession>
<feature type="region of interest" description="Disordered" evidence="2">
    <location>
        <begin position="30"/>
        <end position="92"/>
    </location>
</feature>
<name>A0AAE6P196_9LACO</name>
<gene>
    <name evidence="4" type="ORF">LF543_02585</name>
</gene>
<dbReference type="SUPFAM" id="SSF56563">
    <property type="entry name" value="Major capsid protein gp5"/>
    <property type="match status" value="1"/>
</dbReference>
<reference evidence="4 5" key="1">
    <citation type="submission" date="2019-10" db="EMBL/GenBank/DDBJ databases">
        <title>Genome sequencing of Lactobacillus fructivorans.</title>
        <authorList>
            <person name="Kim K."/>
        </authorList>
    </citation>
    <scope>NUCLEOTIDE SEQUENCE [LARGE SCALE GENOMIC DNA]</scope>
    <source>
        <strain evidence="4 5">LF543</strain>
    </source>
</reference>
<dbReference type="Pfam" id="PF05065">
    <property type="entry name" value="Phage_capsid"/>
    <property type="match status" value="1"/>
</dbReference>
<evidence type="ECO:0000256" key="2">
    <source>
        <dbReference type="SAM" id="MobiDB-lite"/>
    </source>
</evidence>
<evidence type="ECO:0000259" key="3">
    <source>
        <dbReference type="Pfam" id="PF05065"/>
    </source>
</evidence>
<dbReference type="EMBL" id="CP045562">
    <property type="protein sequence ID" value="QFX92508.1"/>
    <property type="molecule type" value="Genomic_DNA"/>
</dbReference>
<feature type="compositionally biased region" description="Basic and acidic residues" evidence="2">
    <location>
        <begin position="75"/>
        <end position="92"/>
    </location>
</feature>
<feature type="compositionally biased region" description="Polar residues" evidence="2">
    <location>
        <begin position="112"/>
        <end position="126"/>
    </location>
</feature>
<proteinExistence type="predicted"/>
<evidence type="ECO:0000256" key="1">
    <source>
        <dbReference type="ARBA" id="ARBA00004328"/>
    </source>
</evidence>
<dbReference type="RefSeq" id="WP_010021657.1">
    <property type="nucleotide sequence ID" value="NZ_AZDS01000001.1"/>
</dbReference>
<dbReference type="Gene3D" id="3.30.2320.10">
    <property type="entry name" value="hypothetical protein PF0899 domain"/>
    <property type="match status" value="1"/>
</dbReference>
<dbReference type="KEGG" id="lfv:LF543_02585"/>
<dbReference type="InterPro" id="IPR054612">
    <property type="entry name" value="Phage_capsid-like_C"/>
</dbReference>
<evidence type="ECO:0000313" key="5">
    <source>
        <dbReference type="Proteomes" id="UP000327194"/>
    </source>
</evidence>
<evidence type="ECO:0000313" key="4">
    <source>
        <dbReference type="EMBL" id="QFX92508.1"/>
    </source>
</evidence>
<sequence>MHINDLNNKWIKKGQEVSDLNDKLNKMVMNDSFNEDDYKKTTENRNNAKSQRDALKSQLDEARENDKPSGNTEGKSNDDGKPHKVNDKNKVNFVDKFKGMLRGDPKVVDEVTSVTDPSSPDNSSLGLTVPSDDQKQINQLTRQYDALDQYVNVENVGTSKGSRIYEKMSAIKPLNNLSQENIKIPSMDDPEVNRIEYTIQRFGGISSLTNTVMADSADNLMQYINNWIAKKDVITRNNEILKVIGTAPKKSGINSFDDVKRTIETAVDPAIVNTSTIFTNQSGFTALATVKDANGNYLVQNNVTNPAQKEIDGKPICVISDRWLQDNGGAHPFIYGDLKQGITLFDRQQMTLNSTNDGAGGFESDTTKVKVIDRFDVELTDFDAFTVDSFTDLPDQGTKNTTSNSKAD</sequence>
<protein>
    <submittedName>
        <fullName evidence="4">Phage major capsid protein</fullName>
    </submittedName>
</protein>
<dbReference type="NCBIfam" id="TIGR01554">
    <property type="entry name" value="major_cap_HK97"/>
    <property type="match status" value="1"/>
</dbReference>
<comment type="subcellular location">
    <subcellularLocation>
        <location evidence="1">Virion</location>
    </subcellularLocation>
</comment>
<organism evidence="4 5">
    <name type="scientific">Fructilactobacillus fructivorans</name>
    <dbReference type="NCBI Taxonomy" id="1614"/>
    <lineage>
        <taxon>Bacteria</taxon>
        <taxon>Bacillati</taxon>
        <taxon>Bacillota</taxon>
        <taxon>Bacilli</taxon>
        <taxon>Lactobacillales</taxon>
        <taxon>Lactobacillaceae</taxon>
        <taxon>Fructilactobacillus</taxon>
    </lineage>
</organism>
<feature type="region of interest" description="Disordered" evidence="2">
    <location>
        <begin position="111"/>
        <end position="130"/>
    </location>
</feature>
<dbReference type="Proteomes" id="UP000327194">
    <property type="component" value="Chromosome"/>
</dbReference>
<dbReference type="InterPro" id="IPR024455">
    <property type="entry name" value="Phage_capsid"/>
</dbReference>